<dbReference type="Proteomes" id="UP001139353">
    <property type="component" value="Unassembled WGS sequence"/>
</dbReference>
<organism evidence="1 2">
    <name type="scientific">Scleromatobacter humisilvae</name>
    <dbReference type="NCBI Taxonomy" id="2897159"/>
    <lineage>
        <taxon>Bacteria</taxon>
        <taxon>Pseudomonadati</taxon>
        <taxon>Pseudomonadota</taxon>
        <taxon>Betaproteobacteria</taxon>
        <taxon>Burkholderiales</taxon>
        <taxon>Sphaerotilaceae</taxon>
        <taxon>Scleromatobacter</taxon>
    </lineage>
</organism>
<evidence type="ECO:0000313" key="2">
    <source>
        <dbReference type="Proteomes" id="UP001139353"/>
    </source>
</evidence>
<dbReference type="AlphaFoldDB" id="A0A9X2C2M2"/>
<reference evidence="1" key="1">
    <citation type="submission" date="2021-11" db="EMBL/GenBank/DDBJ databases">
        <title>BS-T2-15 a new species belonging to the Comamonadaceae family isolated from the soil of a French oak forest.</title>
        <authorList>
            <person name="Mieszkin S."/>
            <person name="Alain K."/>
        </authorList>
    </citation>
    <scope>NUCLEOTIDE SEQUENCE</scope>
    <source>
        <strain evidence="1">BS-T2-15</strain>
    </source>
</reference>
<keyword evidence="2" id="KW-1185">Reference proteome</keyword>
<dbReference type="EMBL" id="JAJLJH010000002">
    <property type="protein sequence ID" value="MCK9686195.1"/>
    <property type="molecule type" value="Genomic_DNA"/>
</dbReference>
<protein>
    <submittedName>
        <fullName evidence="1">ATPase with chaperone activity</fullName>
    </submittedName>
</protein>
<name>A0A9X2C2M2_9BURK</name>
<sequence>MSDENQIEIPPSFIALFVEPGRTKPSATRQAITQRYEFCEALATMLVERAQTLQWQLSITEADVLERMHAGLMGEDAPVPPNEGEWIIRRLAELLEWDRPKWKA</sequence>
<proteinExistence type="predicted"/>
<dbReference type="RefSeq" id="WP_275682226.1">
    <property type="nucleotide sequence ID" value="NZ_JAJLJH010000002.1"/>
</dbReference>
<accession>A0A9X2C2M2</accession>
<gene>
    <name evidence="1" type="ORF">LPC04_10810</name>
</gene>
<comment type="caution">
    <text evidence="1">The sequence shown here is derived from an EMBL/GenBank/DDBJ whole genome shotgun (WGS) entry which is preliminary data.</text>
</comment>
<evidence type="ECO:0000313" key="1">
    <source>
        <dbReference type="EMBL" id="MCK9686195.1"/>
    </source>
</evidence>